<reference evidence="2" key="2">
    <citation type="submission" date="2024-02" db="EMBL/GenBank/DDBJ databases">
        <authorList>
            <consortium name="Clinical and Environmental Microbiology Branch: Whole genome sequencing antimicrobial resistance pathogens in the healthcare setting"/>
        </authorList>
    </citation>
    <scope>NUCLEOTIDE SEQUENCE</scope>
    <source>
        <strain evidence="2">2020GO-00142</strain>
    </source>
</reference>
<accession>A0AAI9MWH9</accession>
<dbReference type="AlphaFoldDB" id="A0AAI9MWH9"/>
<evidence type="ECO:0000313" key="4">
    <source>
        <dbReference type="Proteomes" id="UP001495779"/>
    </source>
</evidence>
<keyword evidence="1" id="KW-0472">Membrane</keyword>
<dbReference type="InterPro" id="IPR036278">
    <property type="entry name" value="Sialidase_sf"/>
</dbReference>
<dbReference type="EMBL" id="JAGSRH010000005">
    <property type="protein sequence ID" value="MER5076219.1"/>
    <property type="molecule type" value="Genomic_DNA"/>
</dbReference>
<gene>
    <name evidence="2" type="ORF">JRA39_002195</name>
    <name evidence="3" type="ORF">KDV35_04970</name>
</gene>
<keyword evidence="1" id="KW-1133">Transmembrane helix</keyword>
<comment type="caution">
    <text evidence="2">The sequence shown here is derived from an EMBL/GenBank/DDBJ whole genome shotgun (WGS) entry which is preliminary data.</text>
</comment>
<keyword evidence="1" id="KW-0812">Transmembrane</keyword>
<name>A0AAI9MWH9_PROST</name>
<organism evidence="2">
    <name type="scientific">Providencia stuartii</name>
    <dbReference type="NCBI Taxonomy" id="588"/>
    <lineage>
        <taxon>Bacteria</taxon>
        <taxon>Pseudomonadati</taxon>
        <taxon>Pseudomonadota</taxon>
        <taxon>Gammaproteobacteria</taxon>
        <taxon>Enterobacterales</taxon>
        <taxon>Morganellaceae</taxon>
        <taxon>Providencia</taxon>
    </lineage>
</organism>
<dbReference type="EMBL" id="AAZDVE040000014">
    <property type="protein sequence ID" value="EMP9433140.1"/>
    <property type="molecule type" value="Genomic_DNA"/>
</dbReference>
<evidence type="ECO:0000256" key="1">
    <source>
        <dbReference type="SAM" id="Phobius"/>
    </source>
</evidence>
<dbReference type="RefSeq" id="WP_154623632.1">
    <property type="nucleotide sequence ID" value="NZ_CP095443.1"/>
</dbReference>
<sequence length="374" mass="43031">MNPFLSKNFIIITLAFIICVILTIAFHFRGNAQGWTWQDNPQANAMEIADFDWLKSYPTETGMLIIAQSSRNTAYYSSYNLPYHDYNYQVLFADETGIHYIDKGDNSFYNAACDKTECVLFFDDGRRVLNLSDYSITKMQPWQDKYGEQFSTLIMGKILHTQNDQTYLSVSNEAIFKTLDKGSTWQYLANVRDLVKSYYPEEIADNSNFSFATQNNELIIWYSYGNDMGSLEITLDTDKGKVVGHKWLPLRINEVEQSPNGNIYAIAQEPSRKLFSLLQFNDNGEFSVITENGYNHLHSLHVSNQTVLLNEDWRGQWGYLLMNVTDGNITHRAELSDFNRLFNNVDNTFIKLANSYSNDIEINNGGLVKYSVAR</sequence>
<feature type="transmembrane region" description="Helical" evidence="1">
    <location>
        <begin position="9"/>
        <end position="28"/>
    </location>
</feature>
<proteinExistence type="predicted"/>
<reference evidence="3 4" key="1">
    <citation type="submission" date="2021-04" db="EMBL/GenBank/DDBJ databases">
        <title>Determining the burden of carbapenem-resistant Enterobacterales from a tertiary public heath setting in Bangladesh: a clinical, epidemiological, and molecular study.</title>
        <authorList>
            <person name="Farzana R."/>
            <person name="Walsh T.R."/>
        </authorList>
    </citation>
    <scope>NUCLEOTIDE SEQUENCE [LARGE SCALE GENOMIC DNA]</scope>
    <source>
        <strain evidence="3">Dmpro_s316</strain>
        <strain evidence="4">dmpro_s316</strain>
    </source>
</reference>
<evidence type="ECO:0000313" key="3">
    <source>
        <dbReference type="EMBL" id="MER5076219.1"/>
    </source>
</evidence>
<protein>
    <submittedName>
        <fullName evidence="2">Uncharacterized protein</fullName>
    </submittedName>
</protein>
<evidence type="ECO:0000313" key="2">
    <source>
        <dbReference type="EMBL" id="EMP9433140.1"/>
    </source>
</evidence>
<dbReference type="Proteomes" id="UP001495779">
    <property type="component" value="Unassembled WGS sequence"/>
</dbReference>
<dbReference type="SUPFAM" id="SSF50939">
    <property type="entry name" value="Sialidases"/>
    <property type="match status" value="1"/>
</dbReference>